<feature type="transmembrane region" description="Helical" evidence="1">
    <location>
        <begin position="40"/>
        <end position="59"/>
    </location>
</feature>
<keyword evidence="1" id="KW-1133">Transmembrane helix</keyword>
<gene>
    <name evidence="2" type="ORF">BpHYR1_001646</name>
</gene>
<dbReference type="EMBL" id="REGN01012675">
    <property type="protein sequence ID" value="RMZ94996.1"/>
    <property type="molecule type" value="Genomic_DNA"/>
</dbReference>
<evidence type="ECO:0000313" key="2">
    <source>
        <dbReference type="EMBL" id="RMZ94996.1"/>
    </source>
</evidence>
<organism evidence="2 3">
    <name type="scientific">Brachionus plicatilis</name>
    <name type="common">Marine rotifer</name>
    <name type="synonym">Brachionus muelleri</name>
    <dbReference type="NCBI Taxonomy" id="10195"/>
    <lineage>
        <taxon>Eukaryota</taxon>
        <taxon>Metazoa</taxon>
        <taxon>Spiralia</taxon>
        <taxon>Gnathifera</taxon>
        <taxon>Rotifera</taxon>
        <taxon>Eurotatoria</taxon>
        <taxon>Monogononta</taxon>
        <taxon>Pseudotrocha</taxon>
        <taxon>Ploima</taxon>
        <taxon>Brachionidae</taxon>
        <taxon>Brachionus</taxon>
    </lineage>
</organism>
<accession>A0A3M7P7C4</accession>
<reference evidence="2 3" key="1">
    <citation type="journal article" date="2018" name="Sci. Rep.">
        <title>Genomic signatures of local adaptation to the degree of environmental predictability in rotifers.</title>
        <authorList>
            <person name="Franch-Gras L."/>
            <person name="Hahn C."/>
            <person name="Garcia-Roger E.M."/>
            <person name="Carmona M.J."/>
            <person name="Serra M."/>
            <person name="Gomez A."/>
        </authorList>
    </citation>
    <scope>NUCLEOTIDE SEQUENCE [LARGE SCALE GENOMIC DNA]</scope>
    <source>
        <strain evidence="2">HYR1</strain>
    </source>
</reference>
<sequence length="78" mass="8810">MVNIFSFLEDRGNNKVCSSCFSNPNQANPNIWCKYSHPKYSWHIFAFGTIAFTFAVFIAKSNATCEARCLVTRAACFT</sequence>
<keyword evidence="3" id="KW-1185">Reference proteome</keyword>
<dbReference type="Proteomes" id="UP000276133">
    <property type="component" value="Unassembled WGS sequence"/>
</dbReference>
<evidence type="ECO:0000256" key="1">
    <source>
        <dbReference type="SAM" id="Phobius"/>
    </source>
</evidence>
<protein>
    <submittedName>
        <fullName evidence="2">Uncharacterized protein</fullName>
    </submittedName>
</protein>
<evidence type="ECO:0000313" key="3">
    <source>
        <dbReference type="Proteomes" id="UP000276133"/>
    </source>
</evidence>
<name>A0A3M7P7C4_BRAPC</name>
<comment type="caution">
    <text evidence="2">The sequence shown here is derived from an EMBL/GenBank/DDBJ whole genome shotgun (WGS) entry which is preliminary data.</text>
</comment>
<proteinExistence type="predicted"/>
<keyword evidence="1" id="KW-0812">Transmembrane</keyword>
<keyword evidence="1" id="KW-0472">Membrane</keyword>
<dbReference type="AlphaFoldDB" id="A0A3M7P7C4"/>